<evidence type="ECO:0000256" key="3">
    <source>
        <dbReference type="ARBA" id="ARBA00004613"/>
    </source>
</evidence>
<evidence type="ECO:0000256" key="9">
    <source>
        <dbReference type="ARBA" id="ARBA00023242"/>
    </source>
</evidence>
<organism evidence="12 13">
    <name type="scientific">Perca fluviatilis</name>
    <name type="common">European perch</name>
    <dbReference type="NCBI Taxonomy" id="8168"/>
    <lineage>
        <taxon>Eukaryota</taxon>
        <taxon>Metazoa</taxon>
        <taxon>Chordata</taxon>
        <taxon>Craniata</taxon>
        <taxon>Vertebrata</taxon>
        <taxon>Euteleostomi</taxon>
        <taxon>Actinopterygii</taxon>
        <taxon>Neopterygii</taxon>
        <taxon>Teleostei</taxon>
        <taxon>Neoteleostei</taxon>
        <taxon>Acanthomorphata</taxon>
        <taxon>Eupercaria</taxon>
        <taxon>Perciformes</taxon>
        <taxon>Percoidei</taxon>
        <taxon>Percidae</taxon>
        <taxon>Percinae</taxon>
        <taxon>Perca</taxon>
    </lineage>
</organism>
<dbReference type="GO" id="GO:0045087">
    <property type="term" value="P:innate immune response"/>
    <property type="evidence" value="ECO:0007669"/>
    <property type="project" value="UniProtKB-KW"/>
</dbReference>
<keyword evidence="13" id="KW-1185">Reference proteome</keyword>
<keyword evidence="10" id="KW-0175">Coiled coil</keyword>
<dbReference type="Pfam" id="PF07292">
    <property type="entry name" value="NID"/>
    <property type="match status" value="2"/>
</dbReference>
<dbReference type="PANTHER" id="PTHR15225">
    <property type="entry name" value="INTERFERON-INDUCED PROTEIN 35/NMI N-MYC/STAT INTERACTING PROTEIN"/>
    <property type="match status" value="1"/>
</dbReference>
<feature type="domain" description="NID" evidence="11">
    <location>
        <begin position="296"/>
        <end position="384"/>
    </location>
</feature>
<evidence type="ECO:0000259" key="11">
    <source>
        <dbReference type="Pfam" id="PF07292"/>
    </source>
</evidence>
<keyword evidence="9" id="KW-0539">Nucleus</keyword>
<dbReference type="GO" id="GO:0005737">
    <property type="term" value="C:cytoplasm"/>
    <property type="evidence" value="ECO:0007669"/>
    <property type="project" value="UniProtKB-SubCell"/>
</dbReference>
<evidence type="ECO:0000256" key="4">
    <source>
        <dbReference type="ARBA" id="ARBA00010081"/>
    </source>
</evidence>
<keyword evidence="8" id="KW-0391">Immunity</keyword>
<feature type="domain" description="NID" evidence="11">
    <location>
        <begin position="197"/>
        <end position="286"/>
    </location>
</feature>
<dbReference type="PANTHER" id="PTHR15225:SF1">
    <property type="entry name" value="INTERFERON-INDUCED 35 KDA PROTEIN"/>
    <property type="match status" value="1"/>
</dbReference>
<name>A0A6A5ENC6_PERFL</name>
<evidence type="ECO:0000313" key="12">
    <source>
        <dbReference type="EMBL" id="KAF1379889.1"/>
    </source>
</evidence>
<evidence type="ECO:0000256" key="1">
    <source>
        <dbReference type="ARBA" id="ARBA00004123"/>
    </source>
</evidence>
<protein>
    <recommendedName>
        <fullName evidence="11">NID domain-containing protein</fullName>
    </recommendedName>
</protein>
<reference evidence="12 13" key="1">
    <citation type="submission" date="2019-06" db="EMBL/GenBank/DDBJ databases">
        <title>A chromosome-scale genome assembly of the European perch, Perca fluviatilis.</title>
        <authorList>
            <person name="Roques C."/>
            <person name="Zahm M."/>
            <person name="Cabau C."/>
            <person name="Klopp C."/>
            <person name="Bouchez O."/>
            <person name="Donnadieu C."/>
            <person name="Kuhl H."/>
            <person name="Gislard M."/>
            <person name="Guendouz S."/>
            <person name="Journot L."/>
            <person name="Haffray P."/>
            <person name="Bestin A."/>
            <person name="Morvezen R."/>
            <person name="Feron R."/>
            <person name="Wen M."/>
            <person name="Jouanno E."/>
            <person name="Herpin A."/>
            <person name="Schartl M."/>
            <person name="Postlethwait J."/>
            <person name="Schaerlinger B."/>
            <person name="Chardard D."/>
            <person name="Lecocq T."/>
            <person name="Poncet C."/>
            <person name="Jaffrelo L."/>
            <person name="Lampietro C."/>
            <person name="Guiguen Y."/>
        </authorList>
    </citation>
    <scope>NUCLEOTIDE SEQUENCE [LARGE SCALE GENOMIC DNA]</scope>
    <source>
        <tissue evidence="12">Blood</tissue>
    </source>
</reference>
<evidence type="ECO:0000256" key="10">
    <source>
        <dbReference type="SAM" id="Coils"/>
    </source>
</evidence>
<feature type="coiled-coil region" evidence="10">
    <location>
        <begin position="100"/>
        <end position="155"/>
    </location>
</feature>
<keyword evidence="6" id="KW-0964">Secreted</keyword>
<dbReference type="InterPro" id="IPR009909">
    <property type="entry name" value="Nmi/IFP35_dom"/>
</dbReference>
<dbReference type="OrthoDB" id="9936051at2759"/>
<dbReference type="Proteomes" id="UP000465112">
    <property type="component" value="Chromosome 15"/>
</dbReference>
<dbReference type="GO" id="GO:0045088">
    <property type="term" value="P:regulation of innate immune response"/>
    <property type="evidence" value="ECO:0007669"/>
    <property type="project" value="UniProtKB-ARBA"/>
</dbReference>
<comment type="caution">
    <text evidence="12">The sequence shown here is derived from an EMBL/GenBank/DDBJ whole genome shotgun (WGS) entry which is preliminary data.</text>
</comment>
<proteinExistence type="inferred from homology"/>
<keyword evidence="5" id="KW-0963">Cytoplasm</keyword>
<dbReference type="FunFam" id="3.30.70.330:FF:000300">
    <property type="entry name" value="Interferon-induced protein 35"/>
    <property type="match status" value="1"/>
</dbReference>
<evidence type="ECO:0000256" key="7">
    <source>
        <dbReference type="ARBA" id="ARBA00022588"/>
    </source>
</evidence>
<dbReference type="InterPro" id="IPR012677">
    <property type="entry name" value="Nucleotide-bd_a/b_plait_sf"/>
</dbReference>
<comment type="similarity">
    <text evidence="4">Belongs to the NMI family.</text>
</comment>
<evidence type="ECO:0000256" key="2">
    <source>
        <dbReference type="ARBA" id="ARBA00004496"/>
    </source>
</evidence>
<keyword evidence="7" id="KW-0399">Innate immunity</keyword>
<comment type="subcellular location">
    <subcellularLocation>
        <location evidence="2">Cytoplasm</location>
    </subcellularLocation>
    <subcellularLocation>
        <location evidence="1">Nucleus</location>
    </subcellularLocation>
    <subcellularLocation>
        <location evidence="3">Secreted</location>
    </subcellularLocation>
</comment>
<evidence type="ECO:0000313" key="13">
    <source>
        <dbReference type="Proteomes" id="UP000465112"/>
    </source>
</evidence>
<dbReference type="EMBL" id="VHII01000015">
    <property type="protein sequence ID" value="KAF1379889.1"/>
    <property type="molecule type" value="Genomic_DNA"/>
</dbReference>
<evidence type="ECO:0000256" key="6">
    <source>
        <dbReference type="ARBA" id="ARBA00022525"/>
    </source>
</evidence>
<evidence type="ECO:0000256" key="5">
    <source>
        <dbReference type="ARBA" id="ARBA00022490"/>
    </source>
</evidence>
<gene>
    <name evidence="12" type="ORF">PFLUV_G00180780</name>
</gene>
<dbReference type="GO" id="GO:0005615">
    <property type="term" value="C:extracellular space"/>
    <property type="evidence" value="ECO:0007669"/>
    <property type="project" value="UniProtKB-ARBA"/>
</dbReference>
<sequence length="408" mass="46501">MQHHTATCLLLGKRNRKNKCDLRTDRRLDITFTMSSDEDFSLVLADPQPLEYTLEGIKALITNYKKKHEQLIQEQQELATSRDDRRDMTEKCKQRSVKLAQDLKEDQRSYKEQIENEKAKLNSMKQEESELMKEIQKAEEALKEEEAEKDHLKQQSEVFTAVPEREVVFTGSTESEADTQTFEMKPRVVYPMEGGTALITFEEDVVARKILESKTHQVDLGGGCIITVEVRPVHLMLPRLVEIDSEVSPQHILISNLPTNLDTETLLNKLEIHFSKSKHGGGEVENCEMLPDSGTVVLTFVDKHIARGLTDAEYHDVKLQQKTHRVRVTPFLNGKITNLKTKMLACPRTVLLTGIPNVMERETLQDLLEIHFQKSSNGGGEIEVFLYNPLGQNTSALFEGVSEDKEEK</sequence>
<dbReference type="AlphaFoldDB" id="A0A6A5ENC6"/>
<evidence type="ECO:0000256" key="8">
    <source>
        <dbReference type="ARBA" id="ARBA00022859"/>
    </source>
</evidence>
<accession>A0A6A5ENC6</accession>
<dbReference type="Gene3D" id="3.30.70.330">
    <property type="match status" value="1"/>
</dbReference>
<dbReference type="GO" id="GO:0005634">
    <property type="term" value="C:nucleus"/>
    <property type="evidence" value="ECO:0007669"/>
    <property type="project" value="UniProtKB-SubCell"/>
</dbReference>